<dbReference type="EMBL" id="VAHF01000003">
    <property type="protein sequence ID" value="TXG67617.1"/>
    <property type="molecule type" value="Genomic_DNA"/>
</dbReference>
<dbReference type="OrthoDB" id="1857825at2759"/>
<dbReference type="InterPro" id="IPR039172">
    <property type="entry name" value="PTD"/>
</dbReference>
<dbReference type="AlphaFoldDB" id="A0A5C7IE73"/>
<accession>A0A5C7IE73</accession>
<name>A0A5C7IE73_9ROSI</name>
<dbReference type="PANTHER" id="PTHR37394:SF1">
    <property type="entry name" value="PROTEIN PARTING DANCERS"/>
    <property type="match status" value="1"/>
</dbReference>
<comment type="caution">
    <text evidence="1">The sequence shown here is derived from an EMBL/GenBank/DDBJ whole genome shotgun (WGS) entry which is preliminary data.</text>
</comment>
<evidence type="ECO:0000313" key="2">
    <source>
        <dbReference type="Proteomes" id="UP000323000"/>
    </source>
</evidence>
<organism evidence="1 2">
    <name type="scientific">Acer yangbiense</name>
    <dbReference type="NCBI Taxonomy" id="1000413"/>
    <lineage>
        <taxon>Eukaryota</taxon>
        <taxon>Viridiplantae</taxon>
        <taxon>Streptophyta</taxon>
        <taxon>Embryophyta</taxon>
        <taxon>Tracheophyta</taxon>
        <taxon>Spermatophyta</taxon>
        <taxon>Magnoliopsida</taxon>
        <taxon>eudicotyledons</taxon>
        <taxon>Gunneridae</taxon>
        <taxon>Pentapetalae</taxon>
        <taxon>rosids</taxon>
        <taxon>malvids</taxon>
        <taxon>Sapindales</taxon>
        <taxon>Sapindaceae</taxon>
        <taxon>Hippocastanoideae</taxon>
        <taxon>Acereae</taxon>
        <taxon>Acer</taxon>
    </lineage>
</organism>
<dbReference type="Proteomes" id="UP000323000">
    <property type="component" value="Chromosome 3"/>
</dbReference>
<protein>
    <submittedName>
        <fullName evidence="1">Uncharacterized protein</fullName>
    </submittedName>
</protein>
<dbReference type="PANTHER" id="PTHR37394">
    <property type="entry name" value="PROTEIN PARTING DANCERS"/>
    <property type="match status" value="1"/>
</dbReference>
<proteinExistence type="predicted"/>
<dbReference type="GO" id="GO:0000712">
    <property type="term" value="P:resolution of meiotic recombination intermediates"/>
    <property type="evidence" value="ECO:0007669"/>
    <property type="project" value="InterPro"/>
</dbReference>
<gene>
    <name evidence="1" type="ORF">EZV62_008892</name>
</gene>
<sequence length="109" mass="12414">MQLGRPTFLPVQDIEMGFEKIVKVAHCRGVCKQHDAISKMKAELNQAIGSIQAIAKASKEYILENTDLSSEKAEMVVRFIRYPKLYLCPNNRLKFFTSNEFSSGLKLLF</sequence>
<keyword evidence="2" id="KW-1185">Reference proteome</keyword>
<reference evidence="2" key="1">
    <citation type="journal article" date="2019" name="Gigascience">
        <title>De novo genome assembly of the endangered Acer yangbiense, a plant species with extremely small populations endemic to Yunnan Province, China.</title>
        <authorList>
            <person name="Yang J."/>
            <person name="Wariss H.M."/>
            <person name="Tao L."/>
            <person name="Zhang R."/>
            <person name="Yun Q."/>
            <person name="Hollingsworth P."/>
            <person name="Dao Z."/>
            <person name="Luo G."/>
            <person name="Guo H."/>
            <person name="Ma Y."/>
            <person name="Sun W."/>
        </authorList>
    </citation>
    <scope>NUCLEOTIDE SEQUENCE [LARGE SCALE GENOMIC DNA]</scope>
    <source>
        <strain evidence="2">cv. Malutang</strain>
    </source>
</reference>
<dbReference type="Gene3D" id="1.10.150.20">
    <property type="entry name" value="5' to 3' exonuclease, C-terminal subdomain"/>
    <property type="match status" value="1"/>
</dbReference>
<evidence type="ECO:0000313" key="1">
    <source>
        <dbReference type="EMBL" id="TXG67617.1"/>
    </source>
</evidence>